<organism evidence="4 5">
    <name type="scientific">Mytilus edulis</name>
    <name type="common">Blue mussel</name>
    <dbReference type="NCBI Taxonomy" id="6550"/>
    <lineage>
        <taxon>Eukaryota</taxon>
        <taxon>Metazoa</taxon>
        <taxon>Spiralia</taxon>
        <taxon>Lophotrochozoa</taxon>
        <taxon>Mollusca</taxon>
        <taxon>Bivalvia</taxon>
        <taxon>Autobranchia</taxon>
        <taxon>Pteriomorphia</taxon>
        <taxon>Mytilida</taxon>
        <taxon>Mytiloidea</taxon>
        <taxon>Mytilidae</taxon>
        <taxon>Mytilinae</taxon>
        <taxon>Mytilus</taxon>
    </lineage>
</organism>
<evidence type="ECO:0000313" key="5">
    <source>
        <dbReference type="Proteomes" id="UP000683360"/>
    </source>
</evidence>
<evidence type="ECO:0000259" key="3">
    <source>
        <dbReference type="PROSITE" id="PS50222"/>
    </source>
</evidence>
<dbReference type="Pfam" id="PF12763">
    <property type="entry name" value="EH"/>
    <property type="match status" value="2"/>
</dbReference>
<name>A0A8S3QTP8_MYTED</name>
<feature type="domain" description="EF-hand" evidence="3">
    <location>
        <begin position="48"/>
        <end position="83"/>
    </location>
</feature>
<dbReference type="GO" id="GO:0150007">
    <property type="term" value="P:clathrin-dependent synaptic vesicle endocytosis"/>
    <property type="evidence" value="ECO:0007669"/>
    <property type="project" value="TreeGrafter"/>
</dbReference>
<keyword evidence="5" id="KW-1185">Reference proteome</keyword>
<evidence type="ECO:0000313" key="4">
    <source>
        <dbReference type="EMBL" id="CAG2198566.1"/>
    </source>
</evidence>
<keyword evidence="1" id="KW-0106">Calcium</keyword>
<dbReference type="PANTHER" id="PTHR11216">
    <property type="entry name" value="EH DOMAIN"/>
    <property type="match status" value="1"/>
</dbReference>
<dbReference type="CDD" id="cd00052">
    <property type="entry name" value="EH"/>
    <property type="match status" value="1"/>
</dbReference>
<dbReference type="EMBL" id="CAJPWZ010000687">
    <property type="protein sequence ID" value="CAG2198566.1"/>
    <property type="molecule type" value="Genomic_DNA"/>
</dbReference>
<dbReference type="AlphaFoldDB" id="A0A8S3QTP8"/>
<protein>
    <submittedName>
        <fullName evidence="4">ITSN</fullName>
    </submittedName>
</protein>
<dbReference type="Gene3D" id="1.10.238.10">
    <property type="entry name" value="EF-hand"/>
    <property type="match status" value="2"/>
</dbReference>
<dbReference type="PROSITE" id="PS50031">
    <property type="entry name" value="EH"/>
    <property type="match status" value="1"/>
</dbReference>
<reference evidence="4" key="1">
    <citation type="submission" date="2021-03" db="EMBL/GenBank/DDBJ databases">
        <authorList>
            <person name="Bekaert M."/>
        </authorList>
    </citation>
    <scope>NUCLEOTIDE SEQUENCE</scope>
</reference>
<dbReference type="InterPro" id="IPR018247">
    <property type="entry name" value="EF_Hand_1_Ca_BS"/>
</dbReference>
<comment type="caution">
    <text evidence="4">The sequence shown here is derived from an EMBL/GenBank/DDBJ whole genome shotgun (WGS) entry which is preliminary data.</text>
</comment>
<sequence>MAGTGGGDAWRISGEERMKHDSQFFQLKPVNGFITGEQAKGFFMQSGLPTPMLGQIWTLADMNNDGKMDKKEFSIAMHLIKKKNAYDEWFSTNQHGGKFHDNAHYVQWCKSTDGAHGAQTMGMQVGFDGKPRAGSFGPPQVAQVSQPGNLADYDKDGKLSCEEFCIALHLADLVKAGVSLPPKLPRQNFTQPKSEQEV</sequence>
<dbReference type="GO" id="GO:0042734">
    <property type="term" value="C:presynaptic membrane"/>
    <property type="evidence" value="ECO:0007669"/>
    <property type="project" value="TreeGrafter"/>
</dbReference>
<feature type="domain" description="EH" evidence="2">
    <location>
        <begin position="16"/>
        <end position="80"/>
    </location>
</feature>
<dbReference type="InterPro" id="IPR000261">
    <property type="entry name" value="EH_dom"/>
</dbReference>
<evidence type="ECO:0000256" key="1">
    <source>
        <dbReference type="ARBA" id="ARBA00022837"/>
    </source>
</evidence>
<dbReference type="FunFam" id="1.10.238.10:FF:000055">
    <property type="entry name" value="Intersectin-1 isoform 1"/>
    <property type="match status" value="1"/>
</dbReference>
<dbReference type="PROSITE" id="PS50222">
    <property type="entry name" value="EF_HAND_2"/>
    <property type="match status" value="1"/>
</dbReference>
<dbReference type="InterPro" id="IPR011992">
    <property type="entry name" value="EF-hand-dom_pair"/>
</dbReference>
<accession>A0A8S3QTP8</accession>
<dbReference type="GO" id="GO:0060090">
    <property type="term" value="F:molecular adaptor activity"/>
    <property type="evidence" value="ECO:0007669"/>
    <property type="project" value="TreeGrafter"/>
</dbReference>
<dbReference type="GO" id="GO:0097708">
    <property type="term" value="C:intracellular vesicle"/>
    <property type="evidence" value="ECO:0007669"/>
    <property type="project" value="TreeGrafter"/>
</dbReference>
<dbReference type="PROSITE" id="PS00018">
    <property type="entry name" value="EF_HAND_1"/>
    <property type="match status" value="2"/>
</dbReference>
<dbReference type="GO" id="GO:0005509">
    <property type="term" value="F:calcium ion binding"/>
    <property type="evidence" value="ECO:0007669"/>
    <property type="project" value="InterPro"/>
</dbReference>
<evidence type="ECO:0000259" key="2">
    <source>
        <dbReference type="PROSITE" id="PS50031"/>
    </source>
</evidence>
<dbReference type="GO" id="GO:0005737">
    <property type="term" value="C:cytoplasm"/>
    <property type="evidence" value="ECO:0007669"/>
    <property type="project" value="TreeGrafter"/>
</dbReference>
<dbReference type="PANTHER" id="PTHR11216:SF170">
    <property type="entry name" value="DYNAMIN ASSOCIATED PROTEIN 160, ISOFORM D"/>
    <property type="match status" value="1"/>
</dbReference>
<dbReference type="SMART" id="SM00027">
    <property type="entry name" value="EH"/>
    <property type="match status" value="1"/>
</dbReference>
<dbReference type="SUPFAM" id="SSF47473">
    <property type="entry name" value="EF-hand"/>
    <property type="match status" value="2"/>
</dbReference>
<dbReference type="Proteomes" id="UP000683360">
    <property type="component" value="Unassembled WGS sequence"/>
</dbReference>
<dbReference type="InterPro" id="IPR002048">
    <property type="entry name" value="EF_hand_dom"/>
</dbReference>
<proteinExistence type="predicted"/>
<gene>
    <name evidence="4" type="ORF">MEDL_13313</name>
</gene>
<dbReference type="OrthoDB" id="2015333at2759"/>